<keyword evidence="2" id="KW-1185">Reference proteome</keyword>
<accession>A0A0E3S2M8</accession>
<dbReference type="KEGG" id="mls:MSLAZ_1818"/>
<name>A0A0E3S2M8_9EURY</name>
<dbReference type="GeneID" id="24806593"/>
<protein>
    <submittedName>
        <fullName evidence="1">Uncharacterized protein</fullName>
    </submittedName>
</protein>
<dbReference type="EMBL" id="CP009515">
    <property type="protein sequence ID" value="AKB75079.1"/>
    <property type="molecule type" value="Genomic_DNA"/>
</dbReference>
<dbReference type="RefSeq" id="WP_048126361.1">
    <property type="nucleotide sequence ID" value="NZ_CP009515.1"/>
</dbReference>
<evidence type="ECO:0000313" key="1">
    <source>
        <dbReference type="EMBL" id="AKB75079.1"/>
    </source>
</evidence>
<proteinExistence type="predicted"/>
<evidence type="ECO:0000313" key="2">
    <source>
        <dbReference type="Proteomes" id="UP000033072"/>
    </source>
</evidence>
<sequence length="197" mass="22916">MAKADSEKWTEVEKILQKAEKRELIDLVRELYTHSVGDRMLINSRYLGERVKKKMGKMLEKYRKIIKEEFLPEKGLEEIRYSEAERAISDYSNASGDFVGTLDLMLTYVEGGVQFASIFGAIDDELYDNIEGMLDRLCEQLKTEEGQKYYPLFRERVLKAGTGLEYIGWGFEDAICILIADIEAFFEERFEEDKNDT</sequence>
<dbReference type="Proteomes" id="UP000033072">
    <property type="component" value="Chromosome"/>
</dbReference>
<reference evidence="1 2" key="1">
    <citation type="submission" date="2014-07" db="EMBL/GenBank/DDBJ databases">
        <title>Methanogenic archaea and the global carbon cycle.</title>
        <authorList>
            <person name="Henriksen J.R."/>
            <person name="Luke J."/>
            <person name="Reinhart S."/>
            <person name="Benedict M.N."/>
            <person name="Youngblut N.D."/>
            <person name="Metcalf M.E."/>
            <person name="Whitaker R.J."/>
            <person name="Metcalf W.W."/>
        </authorList>
    </citation>
    <scope>NUCLEOTIDE SEQUENCE [LARGE SCALE GENOMIC DNA]</scope>
    <source>
        <strain evidence="1 2">Z-7289</strain>
    </source>
</reference>
<dbReference type="AlphaFoldDB" id="A0A0E3S2M8"/>
<dbReference type="STRING" id="1434111.MSLAZ_1818"/>
<gene>
    <name evidence="1" type="ORF">MSLAZ_1818</name>
</gene>
<dbReference type="HOGENOM" id="CLU_122246_0_0_2"/>
<dbReference type="OrthoDB" id="136824at2157"/>
<dbReference type="PATRIC" id="fig|1434111.4.peg.2380"/>
<organism evidence="1 2">
    <name type="scientific">Methanosarcina lacustris Z-7289</name>
    <dbReference type="NCBI Taxonomy" id="1434111"/>
    <lineage>
        <taxon>Archaea</taxon>
        <taxon>Methanobacteriati</taxon>
        <taxon>Methanobacteriota</taxon>
        <taxon>Stenosarchaea group</taxon>
        <taxon>Methanomicrobia</taxon>
        <taxon>Methanosarcinales</taxon>
        <taxon>Methanosarcinaceae</taxon>
        <taxon>Methanosarcina</taxon>
    </lineage>
</organism>